<evidence type="ECO:0000313" key="1">
    <source>
        <dbReference type="EMBL" id="RSE15888.1"/>
    </source>
</evidence>
<dbReference type="AlphaFoldDB" id="A0A3R9G1U3"/>
<dbReference type="RefSeq" id="WP_125275106.1">
    <property type="nucleotide sequence ID" value="NZ_JAOBYQ010000070.1"/>
</dbReference>
<evidence type="ECO:0000313" key="2">
    <source>
        <dbReference type="Proteomes" id="UP000277537"/>
    </source>
</evidence>
<dbReference type="Proteomes" id="UP000277537">
    <property type="component" value="Unassembled WGS sequence"/>
</dbReference>
<sequence length="375" mass="42775">MIDYFYIIFNNIKTQPNTYIMTKSSRKVVHDIACAFYRLSFKNEKLANQPRGKFSYFFSVEQVFDFIANHNNKNLTVSSIRGRYVYSIAEITKKSDTLYLLIERSDTKSEDVRIYNRPKSETKLVPFEDGDELQKFFHVVVKLNPKNKNSATILVEQYAGGTGFTFAYILTKMLHELRELQVQPDFFKAPYEGGGTNEDGSPRVVEFATKAEVDNVCGLSLLDRAAQGNLLNVSVIEEKTKKQIENDPMLVIAKKECKYLPDPATFLDQNGQPLEKSLLSSTFGKVLAKIKKDAALGDNIFYRVRCQEKSRLMSIDIKGDFIESDLGVKIEFIENFERQSVTQDVVADPKLFDRMTTILSHHNRSEILANDGTNT</sequence>
<reference evidence="1 2" key="1">
    <citation type="submission" date="2018-10" db="EMBL/GenBank/DDBJ databases">
        <title>Transmission dynamics of multidrug resistant bacteria on intensive care unit surfaces.</title>
        <authorList>
            <person name="D'Souza A.W."/>
            <person name="Potter R.F."/>
            <person name="Wallace M."/>
            <person name="Shupe A."/>
            <person name="Patel S."/>
            <person name="Sun S."/>
            <person name="Gul D."/>
            <person name="Kwon J.H."/>
            <person name="Andleeb S."/>
            <person name="Burnham C.-A.D."/>
            <person name="Dantas G."/>
        </authorList>
    </citation>
    <scope>NUCLEOTIDE SEQUENCE [LARGE SCALE GENOMIC DNA]</scope>
    <source>
        <strain evidence="1 2">AJ_385</strain>
    </source>
</reference>
<organism evidence="1 2">
    <name type="scientific">Acinetobacter johnsonii</name>
    <dbReference type="NCBI Taxonomy" id="40214"/>
    <lineage>
        <taxon>Bacteria</taxon>
        <taxon>Pseudomonadati</taxon>
        <taxon>Pseudomonadota</taxon>
        <taxon>Gammaproteobacteria</taxon>
        <taxon>Moraxellales</taxon>
        <taxon>Moraxellaceae</taxon>
        <taxon>Acinetobacter</taxon>
    </lineage>
</organism>
<dbReference type="EMBL" id="RHXE01000096">
    <property type="protein sequence ID" value="RSE15888.1"/>
    <property type="molecule type" value="Genomic_DNA"/>
</dbReference>
<comment type="caution">
    <text evidence="1">The sequence shown here is derived from an EMBL/GenBank/DDBJ whole genome shotgun (WGS) entry which is preliminary data.</text>
</comment>
<name>A0A3R9G1U3_ACIJO</name>
<protein>
    <submittedName>
        <fullName evidence="1">Uncharacterized protein</fullName>
    </submittedName>
</protein>
<gene>
    <name evidence="1" type="ORF">EGT73_18425</name>
</gene>
<accession>A0A3R9G1U3</accession>
<proteinExistence type="predicted"/>